<keyword evidence="5" id="KW-0853">WD repeat</keyword>
<feature type="transmembrane region" description="Helical" evidence="8">
    <location>
        <begin position="343"/>
        <end position="366"/>
    </location>
</feature>
<dbReference type="KEGG" id="rba:RB1889"/>
<dbReference type="eggNOG" id="COG3391">
    <property type="taxonomic scope" value="Bacteria"/>
</dbReference>
<dbReference type="PANTHER" id="PTHR43289:SF6">
    <property type="entry name" value="SERINE_THREONINE-PROTEIN KINASE NEKL-3"/>
    <property type="match status" value="1"/>
</dbReference>
<evidence type="ECO:0000256" key="8">
    <source>
        <dbReference type="SAM" id="Phobius"/>
    </source>
</evidence>
<dbReference type="Gene3D" id="2.130.10.10">
    <property type="entry name" value="YVTN repeat-like/Quinoprotein amine dehydrogenase"/>
    <property type="match status" value="3"/>
</dbReference>
<feature type="repeat" description="WD" evidence="5">
    <location>
        <begin position="981"/>
        <end position="1022"/>
    </location>
</feature>
<feature type="repeat" description="WD" evidence="5">
    <location>
        <begin position="458"/>
        <end position="499"/>
    </location>
</feature>
<dbReference type="Gene3D" id="3.30.200.20">
    <property type="entry name" value="Phosphorylase Kinase, domain 1"/>
    <property type="match status" value="1"/>
</dbReference>
<evidence type="ECO:0000256" key="2">
    <source>
        <dbReference type="ARBA" id="ARBA00022741"/>
    </source>
</evidence>
<dbReference type="InterPro" id="IPR008271">
    <property type="entry name" value="Ser/Thr_kinase_AS"/>
</dbReference>
<evidence type="ECO:0000256" key="6">
    <source>
        <dbReference type="PROSITE-ProRule" id="PRU10141"/>
    </source>
</evidence>
<keyword evidence="4 6" id="KW-0067">ATP-binding</keyword>
<dbReference type="EC" id="2.7.1.-" evidence="10"/>
<dbReference type="PROSITE" id="PS00107">
    <property type="entry name" value="PROTEIN_KINASE_ATP"/>
    <property type="match status" value="1"/>
</dbReference>
<keyword evidence="1 10" id="KW-0808">Transferase</keyword>
<organism evidence="10 11">
    <name type="scientific">Rhodopirellula baltica (strain DSM 10527 / NCIMB 13988 / SH1)</name>
    <dbReference type="NCBI Taxonomy" id="243090"/>
    <lineage>
        <taxon>Bacteria</taxon>
        <taxon>Pseudomonadati</taxon>
        <taxon>Planctomycetota</taxon>
        <taxon>Planctomycetia</taxon>
        <taxon>Pirellulales</taxon>
        <taxon>Pirellulaceae</taxon>
        <taxon>Rhodopirellula</taxon>
    </lineage>
</organism>
<feature type="repeat" description="WD" evidence="5">
    <location>
        <begin position="674"/>
        <end position="715"/>
    </location>
</feature>
<dbReference type="Pfam" id="PF00400">
    <property type="entry name" value="WD40"/>
    <property type="match status" value="3"/>
</dbReference>
<accession>Q7UWP5</accession>
<dbReference type="EMBL" id="BX294136">
    <property type="protein sequence ID" value="CAD72317.1"/>
    <property type="molecule type" value="Genomic_DNA"/>
</dbReference>
<dbReference type="PROSITE" id="PS50294">
    <property type="entry name" value="WD_REPEATS_REGION"/>
    <property type="match status" value="1"/>
</dbReference>
<dbReference type="SMART" id="SM00220">
    <property type="entry name" value="S_TKc"/>
    <property type="match status" value="1"/>
</dbReference>
<gene>
    <name evidence="10" type="ordered locus">RB1889</name>
</gene>
<keyword evidence="11" id="KW-1185">Reference proteome</keyword>
<feature type="domain" description="Protein kinase" evidence="9">
    <location>
        <begin position="27"/>
        <end position="318"/>
    </location>
</feature>
<feature type="coiled-coil region" evidence="7">
    <location>
        <begin position="374"/>
        <end position="401"/>
    </location>
</feature>
<dbReference type="SUPFAM" id="SSF56112">
    <property type="entry name" value="Protein kinase-like (PK-like)"/>
    <property type="match status" value="1"/>
</dbReference>
<keyword evidence="8" id="KW-1133">Transmembrane helix</keyword>
<dbReference type="eggNOG" id="COG2319">
    <property type="taxonomic scope" value="Bacteria"/>
</dbReference>
<dbReference type="AlphaFoldDB" id="Q7UWP5"/>
<feature type="binding site" evidence="6">
    <location>
        <position position="56"/>
    </location>
    <ligand>
        <name>ATP</name>
        <dbReference type="ChEBI" id="CHEBI:30616"/>
    </ligand>
</feature>
<keyword evidence="8" id="KW-0472">Membrane</keyword>
<dbReference type="InterPro" id="IPR001680">
    <property type="entry name" value="WD40_rpt"/>
</dbReference>
<dbReference type="InterPro" id="IPR036322">
    <property type="entry name" value="WD40_repeat_dom_sf"/>
</dbReference>
<dbReference type="InterPro" id="IPR011009">
    <property type="entry name" value="Kinase-like_dom_sf"/>
</dbReference>
<dbReference type="GO" id="GO:0005524">
    <property type="term" value="F:ATP binding"/>
    <property type="evidence" value="ECO:0007669"/>
    <property type="project" value="UniProtKB-UniRule"/>
</dbReference>
<keyword evidence="7" id="KW-0175">Coiled coil</keyword>
<evidence type="ECO:0000259" key="9">
    <source>
        <dbReference type="PROSITE" id="PS50011"/>
    </source>
</evidence>
<dbReference type="SUPFAM" id="SSF69322">
    <property type="entry name" value="Tricorn protease domain 2"/>
    <property type="match status" value="1"/>
</dbReference>
<dbReference type="PANTHER" id="PTHR43289">
    <property type="entry name" value="MITOGEN-ACTIVATED PROTEIN KINASE KINASE KINASE 20-RELATED"/>
    <property type="match status" value="1"/>
</dbReference>
<dbReference type="CDD" id="cd14014">
    <property type="entry name" value="STKc_PknB_like"/>
    <property type="match status" value="1"/>
</dbReference>
<dbReference type="GO" id="GO:0004674">
    <property type="term" value="F:protein serine/threonine kinase activity"/>
    <property type="evidence" value="ECO:0000318"/>
    <property type="project" value="GO_Central"/>
</dbReference>
<dbReference type="OrthoDB" id="500858at2"/>
<evidence type="ECO:0000256" key="1">
    <source>
        <dbReference type="ARBA" id="ARBA00022679"/>
    </source>
</evidence>
<evidence type="ECO:0000256" key="5">
    <source>
        <dbReference type="PROSITE-ProRule" id="PRU00221"/>
    </source>
</evidence>
<dbReference type="PROSITE" id="PS50011">
    <property type="entry name" value="PROTEIN_KINASE_DOM"/>
    <property type="match status" value="1"/>
</dbReference>
<keyword evidence="3 10" id="KW-0418">Kinase</keyword>
<dbReference type="SMART" id="SM00320">
    <property type="entry name" value="WD40"/>
    <property type="match status" value="7"/>
</dbReference>
<dbReference type="InParanoid" id="Q7UWP5"/>
<dbReference type="RefSeq" id="WP_011118567.1">
    <property type="nucleotide sequence ID" value="NC_005027.1"/>
</dbReference>
<keyword evidence="2 6" id="KW-0547">Nucleotide-binding</keyword>
<protein>
    <submittedName>
        <fullName evidence="10">Probable serine/threonine-protein kinase</fullName>
        <ecNumber evidence="10">2.7.1.-</ecNumber>
    </submittedName>
</protein>
<dbReference type="InterPro" id="IPR000719">
    <property type="entry name" value="Prot_kinase_dom"/>
</dbReference>
<dbReference type="HOGENOM" id="CLU_287271_0_0_0"/>
<proteinExistence type="predicted"/>
<dbReference type="STRING" id="243090.RB1889"/>
<dbReference type="PROSITE" id="PS50082">
    <property type="entry name" value="WD_REPEATS_2"/>
    <property type="match status" value="3"/>
</dbReference>
<keyword evidence="8" id="KW-0812">Transmembrane</keyword>
<dbReference type="EnsemblBacteria" id="CAD72317">
    <property type="protein sequence ID" value="CAD72317"/>
    <property type="gene ID" value="RB1889"/>
</dbReference>
<dbReference type="Proteomes" id="UP000001025">
    <property type="component" value="Chromosome"/>
</dbReference>
<evidence type="ECO:0000256" key="4">
    <source>
        <dbReference type="ARBA" id="ARBA00022840"/>
    </source>
</evidence>
<dbReference type="InterPro" id="IPR017441">
    <property type="entry name" value="Protein_kinase_ATP_BS"/>
</dbReference>
<dbReference type="eggNOG" id="COG0515">
    <property type="taxonomic scope" value="Bacteria"/>
</dbReference>
<name>Q7UWP5_RHOBA</name>
<dbReference type="InterPro" id="IPR015943">
    <property type="entry name" value="WD40/YVTN_repeat-like_dom_sf"/>
</dbReference>
<dbReference type="SUPFAM" id="SSF50978">
    <property type="entry name" value="WD40 repeat-like"/>
    <property type="match status" value="1"/>
</dbReference>
<reference evidence="10 11" key="1">
    <citation type="journal article" date="2003" name="Proc. Natl. Acad. Sci. U.S.A.">
        <title>Complete genome sequence of the marine planctomycete Pirellula sp. strain 1.</title>
        <authorList>
            <person name="Gloeckner F.O."/>
            <person name="Kube M."/>
            <person name="Bauer M."/>
            <person name="Teeling H."/>
            <person name="Lombardot T."/>
            <person name="Ludwig W."/>
            <person name="Gade D."/>
            <person name="Beck A."/>
            <person name="Borzym K."/>
            <person name="Heitmann K."/>
            <person name="Rabus R."/>
            <person name="Schlesner H."/>
            <person name="Amann R."/>
            <person name="Reinhardt R."/>
        </authorList>
    </citation>
    <scope>NUCLEOTIDE SEQUENCE [LARGE SCALE GENOMIC DNA]</scope>
    <source>
        <strain evidence="11">DSM 10527 / NCIMB 13988 / SH1</strain>
    </source>
</reference>
<evidence type="ECO:0000256" key="3">
    <source>
        <dbReference type="ARBA" id="ARBA00022777"/>
    </source>
</evidence>
<dbReference type="Pfam" id="PF00069">
    <property type="entry name" value="Pkinase"/>
    <property type="match status" value="1"/>
</dbReference>
<sequence length="1083" mass="120159">MPRPNEDPTEVRSSISAEIVAKHIGDYQIVRTLGTGGMGEVYLARHTETHQEVALKVLRHHVADNPRFRRRFEREANLIQTLDHDHIVPLLDAGDDNGSPYLAMRFVDGQTLADLILEQRGIDDAERSGVDSQTDTAILSHALVTPDDSGKSYEFIANAIADVAEALHSAHANKVIHRDVKPSNLIIDRDGKLWLMDFGLAFLEDDQTALTMTGDLVGTPAYMSPEQTIGSHSEVTRRSDVYSLGATLYEWATLHRPFSGNREQVLVNVANGSLATPRSLRNDLPVALEAVICKAMARSPEGRYPTAADFAEDLRRFAAGKTVNARMPRWSERLFRWSQRNPMVALASFIGVVATIVAVLSMQAIYSGQLVLINEQLEKSNDDLIASNLQLEAREAELSNQLFISDMSLAFNAFSANNLFTTKQLVDKHRTQASPFGTNRFAFELLNYLASPPSSTLLTQHDSPATGIAVSNDGKLLVSAGEDGSVHVVDLQTNQRLHQYQLPGRLDCIAISPDNQFFLTGLNESIGFCPIKVYRIDTGEEVLGLLGHWHSMESGTFSSDGKLIATADRYRQVQVHDMDGKVVKSLDATTRNESLAFLEDSHRLVYVYEREPQRELRVLDLETGEHTVIPTDVTVAQFAFSQPQGKEKAFRIVAQGYGALSVSDFGQSAPFVELDSFSATFRCVAISGDGSLVYSGTDEGSVYVWRLRDRDHANQLFRPLVVPAANGRIYDIVALPEQATTPRFVTAAEDGKVVLWETEEKMPIRPSHQDVAYRNTRTMAIATPHQGSSDVFLALTSGRIGHYNPRINLHGMSVITQFSRKESIELAVNEDASVIALCSDKELKIYDVKSTRLVKTVPSPDLERSCRGMQYQEDRLYVVYTDEVIVYKVPDYSLAGVIKLPSDNAKAILPMPMDHSLLVVTDRALCQIEGMSASLYEEAQTAADHYHRVAIDSRGKQMAIIRANRLIEVRSIPEGETIAVLRGHVQRPSDCQFLDNDQTVATTSEEGLIRFWDIASEREMGAIVAGKSSHNRLHYFKDFDMLLSTSPDTPIDLWVTNRSQTSLASEELTEKKGANEKDIGLVR</sequence>
<evidence type="ECO:0000256" key="7">
    <source>
        <dbReference type="SAM" id="Coils"/>
    </source>
</evidence>
<dbReference type="Gene3D" id="1.10.510.10">
    <property type="entry name" value="Transferase(Phosphotransferase) domain 1"/>
    <property type="match status" value="1"/>
</dbReference>
<evidence type="ECO:0000313" key="10">
    <source>
        <dbReference type="EMBL" id="CAD72317.1"/>
    </source>
</evidence>
<dbReference type="PROSITE" id="PS00108">
    <property type="entry name" value="PROTEIN_KINASE_ST"/>
    <property type="match status" value="1"/>
</dbReference>
<dbReference type="PATRIC" id="fig|243090.15.peg.865"/>
<evidence type="ECO:0000313" key="11">
    <source>
        <dbReference type="Proteomes" id="UP000001025"/>
    </source>
</evidence>